<dbReference type="AlphaFoldDB" id="M1VBP5"/>
<dbReference type="EC" id="2.7.7.60" evidence="3"/>
<dbReference type="InterPro" id="IPR029044">
    <property type="entry name" value="Nucleotide-diphossugar_trans"/>
</dbReference>
<keyword evidence="4" id="KW-0808">Transferase</keyword>
<dbReference type="CDD" id="cd02516">
    <property type="entry name" value="CDP-ME_synthetase"/>
    <property type="match status" value="1"/>
</dbReference>
<dbReference type="PROSITE" id="PS01295">
    <property type="entry name" value="ISPD"/>
    <property type="match status" value="1"/>
</dbReference>
<dbReference type="KEGG" id="cme:CYME_CMH115C"/>
<dbReference type="UniPathway" id="UPA00056">
    <property type="reaction ID" value="UER00093"/>
</dbReference>
<dbReference type="OMA" id="TPMLIHA"/>
<dbReference type="eggNOG" id="ENOG502QUUE">
    <property type="taxonomic scope" value="Eukaryota"/>
</dbReference>
<dbReference type="SUPFAM" id="SSF53448">
    <property type="entry name" value="Nucleotide-diphospho-sugar transferases"/>
    <property type="match status" value="1"/>
</dbReference>
<name>M1VBP5_CYAM1</name>
<sequence length="353" mass="39385">MTPLNFVVHGLQAPVRAPGRCSCRASVATSAVSSGAFAERRSRPPRQGWCTQVGSVRRRNFTSERLQFMTLLENGESILPAFGPMDDLGNGLVPPPVRQPVSVILLAGGLGSRMRADRPKQFLQLCGKTVSERSLLLFLGLPEVTQIIIVVEKRYREAYFGNYVLRDKRILFADPGLERQDSVRSGLALVPDTVDREKDETDDILVCVHDAARPLVSRSCIRSCLRDASIYGAAAIGVPVKATIKESEDGQFVRRTIDRSRLWEIQTPQVVRARLLRQGFENAMRRGLRVTDDVSVVELLDDKHYPVKITMGEYANIKITTPEDMILAEMIIRERCKMNGIAIEGTHPECENI</sequence>
<comment type="similarity">
    <text evidence="2">Belongs to the IspD/TarI cytidylyltransferase family. IspD subfamily.</text>
</comment>
<dbReference type="InterPro" id="IPR001228">
    <property type="entry name" value="IspD"/>
</dbReference>
<dbReference type="STRING" id="280699.M1VBP5"/>
<evidence type="ECO:0000256" key="6">
    <source>
        <dbReference type="ARBA" id="ARBA00023229"/>
    </source>
</evidence>
<reference evidence="8 9" key="2">
    <citation type="journal article" date="2007" name="BMC Biol.">
        <title>A 100%-complete sequence reveals unusually simple genomic features in the hot-spring red alga Cyanidioschyzon merolae.</title>
        <authorList>
            <person name="Nozaki H."/>
            <person name="Takano H."/>
            <person name="Misumi O."/>
            <person name="Terasawa K."/>
            <person name="Matsuzaki M."/>
            <person name="Maruyama S."/>
            <person name="Nishida K."/>
            <person name="Yagisawa F."/>
            <person name="Yoshida Y."/>
            <person name="Fujiwara T."/>
            <person name="Takio S."/>
            <person name="Tamura K."/>
            <person name="Chung S.J."/>
            <person name="Nakamura S."/>
            <person name="Kuroiwa H."/>
            <person name="Tanaka K."/>
            <person name="Sato N."/>
            <person name="Kuroiwa T."/>
        </authorList>
    </citation>
    <scope>NUCLEOTIDE SEQUENCE [LARGE SCALE GENOMIC DNA]</scope>
    <source>
        <strain evidence="8 9">10D</strain>
    </source>
</reference>
<dbReference type="OrthoDB" id="414267at2759"/>
<dbReference type="HAMAP" id="MF_00108">
    <property type="entry name" value="IspD"/>
    <property type="match status" value="1"/>
</dbReference>
<dbReference type="Gene3D" id="3.90.550.10">
    <property type="entry name" value="Spore Coat Polysaccharide Biosynthesis Protein SpsA, Chain A"/>
    <property type="match status" value="1"/>
</dbReference>
<dbReference type="PANTHER" id="PTHR32125:SF4">
    <property type="entry name" value="2-C-METHYL-D-ERYTHRITOL 4-PHOSPHATE CYTIDYLYLTRANSFERASE, CHLOROPLASTIC"/>
    <property type="match status" value="1"/>
</dbReference>
<evidence type="ECO:0000256" key="3">
    <source>
        <dbReference type="ARBA" id="ARBA00012526"/>
    </source>
</evidence>
<dbReference type="PANTHER" id="PTHR32125">
    <property type="entry name" value="2-C-METHYL-D-ERYTHRITOL 4-PHOSPHATE CYTIDYLYLTRANSFERASE, CHLOROPLASTIC"/>
    <property type="match status" value="1"/>
</dbReference>
<dbReference type="Proteomes" id="UP000007014">
    <property type="component" value="Chromosome 8"/>
</dbReference>
<organism evidence="8 9">
    <name type="scientific">Cyanidioschyzon merolae (strain NIES-3377 / 10D)</name>
    <name type="common">Unicellular red alga</name>
    <dbReference type="NCBI Taxonomy" id="280699"/>
    <lineage>
        <taxon>Eukaryota</taxon>
        <taxon>Rhodophyta</taxon>
        <taxon>Bangiophyceae</taxon>
        <taxon>Cyanidiales</taxon>
        <taxon>Cyanidiaceae</taxon>
        <taxon>Cyanidioschyzon</taxon>
    </lineage>
</organism>
<dbReference type="HOGENOM" id="CLU_061281_2_2_1"/>
<evidence type="ECO:0000256" key="4">
    <source>
        <dbReference type="ARBA" id="ARBA00022679"/>
    </source>
</evidence>
<dbReference type="GeneID" id="16993442"/>
<evidence type="ECO:0000313" key="8">
    <source>
        <dbReference type="EMBL" id="BAM79792.1"/>
    </source>
</evidence>
<dbReference type="InterPro" id="IPR050088">
    <property type="entry name" value="IspD/TarI_cytidylyltransf_bact"/>
</dbReference>
<proteinExistence type="inferred from homology"/>
<dbReference type="Pfam" id="PF01128">
    <property type="entry name" value="IspD"/>
    <property type="match status" value="1"/>
</dbReference>
<keyword evidence="6" id="KW-0414">Isoprene biosynthesis</keyword>
<dbReference type="NCBIfam" id="TIGR00453">
    <property type="entry name" value="ispD"/>
    <property type="match status" value="1"/>
</dbReference>
<dbReference type="InterPro" id="IPR018294">
    <property type="entry name" value="ISPD_synthase_CS"/>
</dbReference>
<evidence type="ECO:0000256" key="7">
    <source>
        <dbReference type="ARBA" id="ARBA00069967"/>
    </source>
</evidence>
<keyword evidence="5 8" id="KW-0548">Nucleotidyltransferase</keyword>
<evidence type="ECO:0000313" key="9">
    <source>
        <dbReference type="Proteomes" id="UP000007014"/>
    </source>
</evidence>
<dbReference type="GO" id="GO:0019288">
    <property type="term" value="P:isopentenyl diphosphate biosynthetic process, methylerythritol 4-phosphate pathway"/>
    <property type="evidence" value="ECO:0007669"/>
    <property type="project" value="UniProtKB-UniPathway"/>
</dbReference>
<protein>
    <recommendedName>
        <fullName evidence="7">2-C-methyl-D-erythritol 4-phosphate cytidylyltransferase, chloroplastic</fullName>
        <ecNumber evidence="3">2.7.7.60</ecNumber>
    </recommendedName>
</protein>
<evidence type="ECO:0000256" key="2">
    <source>
        <dbReference type="ARBA" id="ARBA00009789"/>
    </source>
</evidence>
<evidence type="ECO:0000256" key="1">
    <source>
        <dbReference type="ARBA" id="ARBA00004787"/>
    </source>
</evidence>
<accession>M1VBP5</accession>
<dbReference type="EMBL" id="AP006490">
    <property type="protein sequence ID" value="BAM79792.1"/>
    <property type="molecule type" value="Genomic_DNA"/>
</dbReference>
<dbReference type="InterPro" id="IPR034683">
    <property type="entry name" value="IspD/TarI"/>
</dbReference>
<reference evidence="8 9" key="1">
    <citation type="journal article" date="2004" name="Nature">
        <title>Genome sequence of the ultrasmall unicellular red alga Cyanidioschyzon merolae 10D.</title>
        <authorList>
            <person name="Matsuzaki M."/>
            <person name="Misumi O."/>
            <person name="Shin-i T."/>
            <person name="Maruyama S."/>
            <person name="Takahara M."/>
            <person name="Miyagishima S."/>
            <person name="Mori T."/>
            <person name="Nishida K."/>
            <person name="Yagisawa F."/>
            <person name="Nishida K."/>
            <person name="Yoshida Y."/>
            <person name="Nishimura Y."/>
            <person name="Nakao S."/>
            <person name="Kobayashi T."/>
            <person name="Momoyama Y."/>
            <person name="Higashiyama T."/>
            <person name="Minoda A."/>
            <person name="Sano M."/>
            <person name="Nomoto H."/>
            <person name="Oishi K."/>
            <person name="Hayashi H."/>
            <person name="Ohta F."/>
            <person name="Nishizaka S."/>
            <person name="Haga S."/>
            <person name="Miura S."/>
            <person name="Morishita T."/>
            <person name="Kabeya Y."/>
            <person name="Terasawa K."/>
            <person name="Suzuki Y."/>
            <person name="Ishii Y."/>
            <person name="Asakawa S."/>
            <person name="Takano H."/>
            <person name="Ohta N."/>
            <person name="Kuroiwa H."/>
            <person name="Tanaka K."/>
            <person name="Shimizu N."/>
            <person name="Sugano S."/>
            <person name="Sato N."/>
            <person name="Nozaki H."/>
            <person name="Ogasawara N."/>
            <person name="Kohara Y."/>
            <person name="Kuroiwa T."/>
        </authorList>
    </citation>
    <scope>NUCLEOTIDE SEQUENCE [LARGE SCALE GENOMIC DNA]</scope>
    <source>
        <strain evidence="8 9">10D</strain>
    </source>
</reference>
<gene>
    <name evidence="8" type="ORF">CYME_CMH115C</name>
</gene>
<dbReference type="GO" id="GO:0050518">
    <property type="term" value="F:2-C-methyl-D-erythritol 4-phosphate cytidylyltransferase activity"/>
    <property type="evidence" value="ECO:0007669"/>
    <property type="project" value="UniProtKB-EC"/>
</dbReference>
<dbReference type="Gramene" id="CMH115CT">
    <property type="protein sequence ID" value="CMH115CT"/>
    <property type="gene ID" value="CMH115C"/>
</dbReference>
<comment type="pathway">
    <text evidence="1">Isoprenoid biosynthesis; isopentenyl diphosphate biosynthesis via DXP pathway; isopentenyl diphosphate from 1-deoxy-D-xylulose 5-phosphate: step 2/6.</text>
</comment>
<evidence type="ECO:0000256" key="5">
    <source>
        <dbReference type="ARBA" id="ARBA00022695"/>
    </source>
</evidence>
<dbReference type="FunFam" id="3.90.550.10:FF:000003">
    <property type="entry name" value="2-C-methyl-D-erythritol 4-phosphate cytidylyltransferase"/>
    <property type="match status" value="1"/>
</dbReference>
<dbReference type="RefSeq" id="XP_005536078.1">
    <property type="nucleotide sequence ID" value="XM_005536021.1"/>
</dbReference>
<keyword evidence="9" id="KW-1185">Reference proteome</keyword>